<dbReference type="Gene3D" id="1.10.10.10">
    <property type="entry name" value="Winged helix-like DNA-binding domain superfamily/Winged helix DNA-binding domain"/>
    <property type="match status" value="1"/>
</dbReference>
<protein>
    <recommendedName>
        <fullName evidence="6">Transcriptional regulator PadR-like family protein</fullName>
    </recommendedName>
</protein>
<organism evidence="4 5">
    <name type="scientific">Microbacterium lemovicicum</name>
    <dbReference type="NCBI Taxonomy" id="1072463"/>
    <lineage>
        <taxon>Bacteria</taxon>
        <taxon>Bacillati</taxon>
        <taxon>Actinomycetota</taxon>
        <taxon>Actinomycetes</taxon>
        <taxon>Micrococcales</taxon>
        <taxon>Microbacteriaceae</taxon>
        <taxon>Microbacterium</taxon>
    </lineage>
</organism>
<dbReference type="InterPro" id="IPR036390">
    <property type="entry name" value="WH_DNA-bd_sf"/>
</dbReference>
<dbReference type="EMBL" id="CP031423">
    <property type="protein sequence ID" value="AZS36189.1"/>
    <property type="molecule type" value="Genomic_DNA"/>
</dbReference>
<feature type="domain" description="Transcription regulator PadR N-terminal" evidence="2">
    <location>
        <begin position="43"/>
        <end position="113"/>
    </location>
</feature>
<proteinExistence type="predicted"/>
<dbReference type="PANTHER" id="PTHR43252:SF6">
    <property type="entry name" value="NEGATIVE TRANSCRIPTION REGULATOR PADR"/>
    <property type="match status" value="1"/>
</dbReference>
<dbReference type="Pfam" id="PF10400">
    <property type="entry name" value="Vir_act_alpha_C"/>
    <property type="match status" value="1"/>
</dbReference>
<dbReference type="InterPro" id="IPR005149">
    <property type="entry name" value="Tscrpt_reg_PadR_N"/>
</dbReference>
<dbReference type="KEGG" id="mlv:CVS47_00789"/>
<feature type="region of interest" description="Disordered" evidence="1">
    <location>
        <begin position="207"/>
        <end position="232"/>
    </location>
</feature>
<dbReference type="SUPFAM" id="SSF46785">
    <property type="entry name" value="Winged helix' DNA-binding domain"/>
    <property type="match status" value="1"/>
</dbReference>
<evidence type="ECO:0000313" key="4">
    <source>
        <dbReference type="EMBL" id="AZS36189.1"/>
    </source>
</evidence>
<dbReference type="PANTHER" id="PTHR43252">
    <property type="entry name" value="TRANSCRIPTIONAL REGULATOR YQJI"/>
    <property type="match status" value="1"/>
</dbReference>
<evidence type="ECO:0000259" key="3">
    <source>
        <dbReference type="Pfam" id="PF10400"/>
    </source>
</evidence>
<evidence type="ECO:0000313" key="5">
    <source>
        <dbReference type="Proteomes" id="UP000276888"/>
    </source>
</evidence>
<feature type="domain" description="Transcription regulator PadR C-terminal" evidence="3">
    <location>
        <begin position="126"/>
        <end position="204"/>
    </location>
</feature>
<dbReference type="Proteomes" id="UP000276888">
    <property type="component" value="Chromosome"/>
</dbReference>
<accession>A0A3Q9IYV9</accession>
<evidence type="ECO:0000256" key="1">
    <source>
        <dbReference type="SAM" id="MobiDB-lite"/>
    </source>
</evidence>
<name>A0A3Q9IYV9_9MICO</name>
<gene>
    <name evidence="4" type="ORF">CVS47_00789</name>
</gene>
<evidence type="ECO:0008006" key="6">
    <source>
        <dbReference type="Google" id="ProtNLM"/>
    </source>
</evidence>
<keyword evidence="5" id="KW-1185">Reference proteome</keyword>
<dbReference type="Pfam" id="PF03551">
    <property type="entry name" value="PadR"/>
    <property type="match status" value="1"/>
</dbReference>
<dbReference type="InterPro" id="IPR036388">
    <property type="entry name" value="WH-like_DNA-bd_sf"/>
</dbReference>
<dbReference type="InterPro" id="IPR018309">
    <property type="entry name" value="Tscrpt_reg_PadR_C"/>
</dbReference>
<evidence type="ECO:0000259" key="2">
    <source>
        <dbReference type="Pfam" id="PF03551"/>
    </source>
</evidence>
<sequence>MRLSSARARDARRAPGAGRRVTGIHTAYVHTGYGMAVSVRQSLLAILDQGPCYGYQLRAEFDRRTGSTWPLNVGQIYNTLDRLERDGLVEKGEIDEQGHVFWEITDAGSASVREWLAAPVVRAGATRDELAVKLAVASTLPGVDVARIIDIQRRSSVTQLRALKAAADPHADGPEELARSLVVDSLIFAAEAEVRWLDHTERRLAQHPEQAHSLALSTDRPRRGRPARPAVA</sequence>
<dbReference type="AlphaFoldDB" id="A0A3Q9IYV9"/>
<reference evidence="4 5" key="1">
    <citation type="submission" date="2018-08" db="EMBL/GenBank/DDBJ databases">
        <title>Microbacterium lemovicicum sp. nov., a bacterium isolated from a natural uranium-rich soil.</title>
        <authorList>
            <person name="ORTET P."/>
        </authorList>
    </citation>
    <scope>NUCLEOTIDE SEQUENCE [LARGE SCALE GENOMIC DNA]</scope>
    <source>
        <strain evidence="4 5">Viu22</strain>
    </source>
</reference>